<accession>A0A6M3T5D5</accession>
<gene>
    <name evidence="2" type="primary">39</name>
    <name evidence="2" type="ORF">SEA_STEVIEBAY_39</name>
</gene>
<feature type="region of interest" description="Disordered" evidence="1">
    <location>
        <begin position="155"/>
        <end position="178"/>
    </location>
</feature>
<evidence type="ECO:0000256" key="1">
    <source>
        <dbReference type="SAM" id="MobiDB-lite"/>
    </source>
</evidence>
<evidence type="ECO:0000313" key="2">
    <source>
        <dbReference type="EMBL" id="QJD53369.1"/>
    </source>
</evidence>
<organism evidence="2 3">
    <name type="scientific">Arthrobacter phage StevieBAY</name>
    <dbReference type="NCBI Taxonomy" id="2725609"/>
    <lineage>
        <taxon>Viruses</taxon>
        <taxon>Duplodnaviria</taxon>
        <taxon>Heunggongvirae</taxon>
        <taxon>Uroviricota</taxon>
        <taxon>Caudoviricetes</taxon>
        <taxon>Berryhillviridae</taxon>
        <taxon>Marthavirus</taxon>
        <taxon>Marthavirus barretlemon</taxon>
    </lineage>
</organism>
<dbReference type="Proteomes" id="UP000502042">
    <property type="component" value="Segment"/>
</dbReference>
<dbReference type="EMBL" id="MT310895">
    <property type="protein sequence ID" value="QJD53369.1"/>
    <property type="molecule type" value="Genomic_DNA"/>
</dbReference>
<evidence type="ECO:0000313" key="3">
    <source>
        <dbReference type="Proteomes" id="UP000502042"/>
    </source>
</evidence>
<name>A0A6M3T5D5_9CAUD</name>
<proteinExistence type="predicted"/>
<reference evidence="2 3" key="1">
    <citation type="submission" date="2020-04" db="EMBL/GenBank/DDBJ databases">
        <authorList>
            <person name="Mastropaolo M.D."/>
            <person name="Fallest-Strobl P."/>
            <person name="Kistler A.L."/>
            <person name="Garlena R.A."/>
            <person name="Russell D.A."/>
            <person name="Pope W.H."/>
            <person name="Jacobs-Sera D."/>
            <person name="Hatfull G.F."/>
        </authorList>
    </citation>
    <scope>NUCLEOTIDE SEQUENCE [LARGE SCALE GENOMIC DNA]</scope>
</reference>
<protein>
    <submittedName>
        <fullName evidence="2">RepA-like replication initiator</fullName>
    </submittedName>
</protein>
<sequence>MRTYGKLKLSVQSDPEWRQLSHTAQWLYWALVGNENLTACGAMDWKPKHIAALSPTINLDGVESALEELRAYKYVVLDEETDELLLRSFVRNDDVVHNKNMMVAVIKAWRKLASLHLRGVVVHELLRLKQENPQYAIWEHLEMIDALRRTQPVNVFDSDAPDDQESVPASWAEQSSVY</sequence>